<reference evidence="9 10" key="1">
    <citation type="submission" date="2019-04" db="EMBL/GenBank/DDBJ databases">
        <title>Niastella caeni sp. nov., isolated from activated sludge.</title>
        <authorList>
            <person name="Sheng M."/>
        </authorList>
    </citation>
    <scope>NUCLEOTIDE SEQUENCE [LARGE SCALE GENOMIC DNA]</scope>
    <source>
        <strain evidence="9 10">HX-2-15</strain>
    </source>
</reference>
<gene>
    <name evidence="9" type="ORF">FAM09_30325</name>
</gene>
<feature type="transmembrane region" description="Helical" evidence="6">
    <location>
        <begin position="730"/>
        <end position="749"/>
    </location>
</feature>
<dbReference type="EMBL" id="STFF01000016">
    <property type="protein sequence ID" value="THU30456.1"/>
    <property type="molecule type" value="Genomic_DNA"/>
</dbReference>
<dbReference type="OrthoDB" id="5933722at2"/>
<organism evidence="9 10">
    <name type="scientific">Niastella caeni</name>
    <dbReference type="NCBI Taxonomy" id="2569763"/>
    <lineage>
        <taxon>Bacteria</taxon>
        <taxon>Pseudomonadati</taxon>
        <taxon>Bacteroidota</taxon>
        <taxon>Chitinophagia</taxon>
        <taxon>Chitinophagales</taxon>
        <taxon>Chitinophagaceae</taxon>
        <taxon>Niastella</taxon>
    </lineage>
</organism>
<evidence type="ECO:0000256" key="2">
    <source>
        <dbReference type="ARBA" id="ARBA00022475"/>
    </source>
</evidence>
<comment type="caution">
    <text evidence="9">The sequence shown here is derived from an EMBL/GenBank/DDBJ whole genome shotgun (WGS) entry which is preliminary data.</text>
</comment>
<feature type="domain" description="MacB-like periplasmic core" evidence="8">
    <location>
        <begin position="20"/>
        <end position="251"/>
    </location>
</feature>
<keyword evidence="5 6" id="KW-0472">Membrane</keyword>
<feature type="transmembrane region" description="Helical" evidence="6">
    <location>
        <begin position="346"/>
        <end position="371"/>
    </location>
</feature>
<feature type="transmembrane region" description="Helical" evidence="6">
    <location>
        <begin position="435"/>
        <end position="459"/>
    </location>
</feature>
<dbReference type="Proteomes" id="UP000306918">
    <property type="component" value="Unassembled WGS sequence"/>
</dbReference>
<evidence type="ECO:0000256" key="4">
    <source>
        <dbReference type="ARBA" id="ARBA00022989"/>
    </source>
</evidence>
<accession>A0A4V4GYX9</accession>
<feature type="transmembrane region" description="Helical" evidence="6">
    <location>
        <begin position="391"/>
        <end position="414"/>
    </location>
</feature>
<dbReference type="PROSITE" id="PS51257">
    <property type="entry name" value="PROKAR_LIPOPROTEIN"/>
    <property type="match status" value="1"/>
</dbReference>
<evidence type="ECO:0000256" key="5">
    <source>
        <dbReference type="ARBA" id="ARBA00023136"/>
    </source>
</evidence>
<keyword evidence="2" id="KW-1003">Cell membrane</keyword>
<evidence type="ECO:0000313" key="10">
    <source>
        <dbReference type="Proteomes" id="UP000306918"/>
    </source>
</evidence>
<feature type="transmembrane region" description="Helical" evidence="6">
    <location>
        <begin position="21"/>
        <end position="41"/>
    </location>
</feature>
<dbReference type="InterPro" id="IPR025857">
    <property type="entry name" value="MacB_PCD"/>
</dbReference>
<protein>
    <submittedName>
        <fullName evidence="9">FtsX-like permease family protein</fullName>
    </submittedName>
</protein>
<dbReference type="RefSeq" id="WP_136580931.1">
    <property type="nucleotide sequence ID" value="NZ_STFF01000016.1"/>
</dbReference>
<evidence type="ECO:0000256" key="3">
    <source>
        <dbReference type="ARBA" id="ARBA00022692"/>
    </source>
</evidence>
<dbReference type="PANTHER" id="PTHR30572:SF18">
    <property type="entry name" value="ABC-TYPE MACROLIDE FAMILY EXPORT SYSTEM PERMEASE COMPONENT 2"/>
    <property type="match status" value="1"/>
</dbReference>
<dbReference type="Pfam" id="PF12704">
    <property type="entry name" value="MacB_PCD"/>
    <property type="match status" value="2"/>
</dbReference>
<evidence type="ECO:0000259" key="7">
    <source>
        <dbReference type="Pfam" id="PF02687"/>
    </source>
</evidence>
<evidence type="ECO:0000256" key="6">
    <source>
        <dbReference type="SAM" id="Phobius"/>
    </source>
</evidence>
<keyword evidence="3 6" id="KW-0812">Transmembrane</keyword>
<feature type="transmembrane region" description="Helical" evidence="6">
    <location>
        <begin position="761"/>
        <end position="784"/>
    </location>
</feature>
<feature type="transmembrane region" description="Helical" evidence="6">
    <location>
        <begin position="301"/>
        <end position="325"/>
    </location>
</feature>
<comment type="subcellular location">
    <subcellularLocation>
        <location evidence="1">Cell membrane</location>
        <topology evidence="1">Multi-pass membrane protein</topology>
    </subcellularLocation>
</comment>
<evidence type="ECO:0000313" key="9">
    <source>
        <dbReference type="EMBL" id="THU30456.1"/>
    </source>
</evidence>
<dbReference type="InterPro" id="IPR003838">
    <property type="entry name" value="ABC3_permease_C"/>
</dbReference>
<evidence type="ECO:0000256" key="1">
    <source>
        <dbReference type="ARBA" id="ARBA00004651"/>
    </source>
</evidence>
<name>A0A4V4GYX9_9BACT</name>
<feature type="transmembrane region" description="Helical" evidence="6">
    <location>
        <begin position="681"/>
        <end position="702"/>
    </location>
</feature>
<keyword evidence="4 6" id="KW-1133">Transmembrane helix</keyword>
<dbReference type="AlphaFoldDB" id="A0A4V4GYX9"/>
<sequence>MLPVYFKIAWRNLIKHRQFTILNLLGLSTGLACALLIYLWVQDELTIDTFHEKDSQLYQVIKTAINGDGTIHTHETTPGLLAQSMAKEIPEIEYAVPVIVMDDYGENKGIIMAGSKYVKACAQFAGKDYFNVFSYRLLQGDKDKALADKYGVMLSDKLAHKLFNTTDNIVGKSITWDQGDKINGTYLVTGIFEAPPANASTQFDCIFNYDHYFDTFKDDYGLNKWYSNNPHTYLTVKQGTNVEQLNERIRGYCKQKYKEAHGEKEVKWAGDIFLQRYSSKHLYNHYNNGVIAGGRIEYVRLFSIIAVFIVLIACINFMNLATASAAARCKEVGIKKVTGANRRSLIIQYLGESVLMSFLSLLIAIIMISLLLPAFNDLTGKSLHLQFNTRLLLAIVGITLLTGIFAGSYPALYLSGFNPVTILKGQLKTSPGELWIRKGLVVFQFMLSALFIVSVLVVYKQMQLIQNKNLGYNKDNIIRFANEGKLRNGLGPFLTEIKKLPGVVNASAMNGDFTGKHSGGGGIDWPGKQKGIEFDGIDADYDMFETMGLQMAEGRSFSRQFGSDSNSVVFNETAIAAMGLSDPVGKTVTMWGRKKQIVGVVKDFHFESLYKNVGPFFIRYSDENENVIVKIKAGTEQATLAQLKKLYAWFNLGLNLEYNFLDEDYAQLYAAEQRVALLSRYFAALAIIISCLGLFGLAAFTARKRQKEIGIRKVVGASVQHIVLLLSKDFLMLVLLAVVIAFPLAWWALNQWLLNFAYRTSIGASLFIVAAAAVLLITIITISLQSIKAAIANPVKSLRTE</sequence>
<dbReference type="GO" id="GO:0005886">
    <property type="term" value="C:plasma membrane"/>
    <property type="evidence" value="ECO:0007669"/>
    <property type="project" value="UniProtKB-SubCell"/>
</dbReference>
<feature type="domain" description="MacB-like periplasmic core" evidence="8">
    <location>
        <begin position="489"/>
        <end position="642"/>
    </location>
</feature>
<dbReference type="Pfam" id="PF02687">
    <property type="entry name" value="FtsX"/>
    <property type="match status" value="2"/>
</dbReference>
<dbReference type="GO" id="GO:0022857">
    <property type="term" value="F:transmembrane transporter activity"/>
    <property type="evidence" value="ECO:0007669"/>
    <property type="project" value="TreeGrafter"/>
</dbReference>
<proteinExistence type="predicted"/>
<dbReference type="InterPro" id="IPR050250">
    <property type="entry name" value="Macrolide_Exporter_MacB"/>
</dbReference>
<keyword evidence="10" id="KW-1185">Reference proteome</keyword>
<feature type="domain" description="ABC3 transporter permease C-terminal" evidence="7">
    <location>
        <begin position="304"/>
        <end position="419"/>
    </location>
</feature>
<dbReference type="PANTHER" id="PTHR30572">
    <property type="entry name" value="MEMBRANE COMPONENT OF TRANSPORTER-RELATED"/>
    <property type="match status" value="1"/>
</dbReference>
<evidence type="ECO:0000259" key="8">
    <source>
        <dbReference type="Pfam" id="PF12704"/>
    </source>
</evidence>
<feature type="domain" description="ABC3 transporter permease C-terminal" evidence="7">
    <location>
        <begin position="682"/>
        <end position="794"/>
    </location>
</feature>